<dbReference type="EMBL" id="FOIN01000036">
    <property type="protein sequence ID" value="SET74844.1"/>
    <property type="molecule type" value="Genomic_DNA"/>
</dbReference>
<dbReference type="OrthoDB" id="9967608at2"/>
<gene>
    <name evidence="1" type="ORF">SAMN04489758_1367</name>
</gene>
<dbReference type="AlphaFoldDB" id="A0A1I0GUM6"/>
<proteinExistence type="predicted"/>
<evidence type="ECO:0000313" key="2">
    <source>
        <dbReference type="Proteomes" id="UP000198558"/>
    </source>
</evidence>
<sequence length="86" mass="10220">MAITYRKATSIKELLTTIHELDNEYVREHGTSLVIPIVDNKTRKLIIRELKKLKIYHKVQIIETDNAKKFYEKVMDGYHLYQKNVS</sequence>
<dbReference type="GeneID" id="78289171"/>
<evidence type="ECO:0000313" key="1">
    <source>
        <dbReference type="EMBL" id="SET74844.1"/>
    </source>
</evidence>
<organism evidence="1 2">
    <name type="scientific">Thomasclavelia cocleata</name>
    <dbReference type="NCBI Taxonomy" id="69824"/>
    <lineage>
        <taxon>Bacteria</taxon>
        <taxon>Bacillati</taxon>
        <taxon>Bacillota</taxon>
        <taxon>Erysipelotrichia</taxon>
        <taxon>Erysipelotrichales</taxon>
        <taxon>Coprobacillaceae</taxon>
        <taxon>Thomasclavelia</taxon>
    </lineage>
</organism>
<reference evidence="2" key="1">
    <citation type="submission" date="2016-10" db="EMBL/GenBank/DDBJ databases">
        <authorList>
            <person name="Varghese N."/>
            <person name="Submissions S."/>
        </authorList>
    </citation>
    <scope>NUCLEOTIDE SEQUENCE [LARGE SCALE GENOMIC DNA]</scope>
    <source>
        <strain evidence="2">DSM 1551</strain>
    </source>
</reference>
<name>A0A1I0GUM6_9FIRM</name>
<dbReference type="Proteomes" id="UP000198558">
    <property type="component" value="Unassembled WGS sequence"/>
</dbReference>
<keyword evidence="2" id="KW-1185">Reference proteome</keyword>
<protein>
    <submittedName>
        <fullName evidence="1">Uncharacterized protein</fullName>
    </submittedName>
</protein>
<accession>A0A1I0GUM6</accession>
<dbReference type="RefSeq" id="WP_092355763.1">
    <property type="nucleotide sequence ID" value="NZ_CANBHC010000027.1"/>
</dbReference>